<evidence type="ECO:0000313" key="3">
    <source>
        <dbReference type="Proteomes" id="UP001168338"/>
    </source>
</evidence>
<dbReference type="PANTHER" id="PTHR43346:SF1">
    <property type="entry name" value="QUERCETIN 2,3-DIOXYGENASE-RELATED"/>
    <property type="match status" value="1"/>
</dbReference>
<dbReference type="RefSeq" id="WP_301663350.1">
    <property type="nucleotide sequence ID" value="NZ_VCYH01000003.1"/>
</dbReference>
<dbReference type="Pfam" id="PF07883">
    <property type="entry name" value="Cupin_2"/>
    <property type="match status" value="1"/>
</dbReference>
<dbReference type="SUPFAM" id="SSF51182">
    <property type="entry name" value="RmlC-like cupins"/>
    <property type="match status" value="1"/>
</dbReference>
<dbReference type="InterPro" id="IPR052538">
    <property type="entry name" value="Flavonoid_dioxygenase-like"/>
</dbReference>
<dbReference type="Proteomes" id="UP001168338">
    <property type="component" value="Unassembled WGS sequence"/>
</dbReference>
<dbReference type="InterPro" id="IPR011051">
    <property type="entry name" value="RmlC_Cupin_sf"/>
</dbReference>
<dbReference type="PANTHER" id="PTHR43346">
    <property type="entry name" value="LIGAND BINDING DOMAIN PROTEIN, PUTATIVE (AFU_ORTHOLOGUE AFUA_6G14370)-RELATED"/>
    <property type="match status" value="1"/>
</dbReference>
<gene>
    <name evidence="2" type="ORF">FGU65_04985</name>
</gene>
<keyword evidence="3" id="KW-1185">Reference proteome</keyword>
<feature type="domain" description="Cupin type-2" evidence="1">
    <location>
        <begin position="33"/>
        <end position="103"/>
    </location>
</feature>
<dbReference type="EMBL" id="VCYH01000003">
    <property type="protein sequence ID" value="MDN7024250.1"/>
    <property type="molecule type" value="Genomic_DNA"/>
</dbReference>
<comment type="caution">
    <text evidence="2">The sequence shown here is derived from an EMBL/GenBank/DDBJ whole genome shotgun (WGS) entry which is preliminary data.</text>
</comment>
<dbReference type="Gene3D" id="2.60.120.10">
    <property type="entry name" value="Jelly Rolls"/>
    <property type="match status" value="1"/>
</dbReference>
<organism evidence="2 3">
    <name type="scientific">Methanoculleus frigidifontis</name>
    <dbReference type="NCBI Taxonomy" id="2584085"/>
    <lineage>
        <taxon>Archaea</taxon>
        <taxon>Methanobacteriati</taxon>
        <taxon>Methanobacteriota</taxon>
        <taxon>Stenosarchaea group</taxon>
        <taxon>Methanomicrobia</taxon>
        <taxon>Methanomicrobiales</taxon>
        <taxon>Methanomicrobiaceae</taxon>
        <taxon>Methanoculleus</taxon>
    </lineage>
</organism>
<accession>A0ABT8M8K2</accession>
<sequence>MKKGFVADIETETVQNTDFRRVLYTGKFSQLVLMCLKPGEEIGAEVHDDIDQFFRFEEGEGKVVIDGVEHAVKDGSAVIVPSGANHNVVNTSQTANLRLYTIYSPPEHQDKVVRKTREEAMAREEHFDGKTTE</sequence>
<dbReference type="InterPro" id="IPR013096">
    <property type="entry name" value="Cupin_2"/>
</dbReference>
<proteinExistence type="predicted"/>
<evidence type="ECO:0000313" key="2">
    <source>
        <dbReference type="EMBL" id="MDN7024250.1"/>
    </source>
</evidence>
<evidence type="ECO:0000259" key="1">
    <source>
        <dbReference type="Pfam" id="PF07883"/>
    </source>
</evidence>
<protein>
    <submittedName>
        <fullName evidence="2">Cupin domain-containing protein</fullName>
    </submittedName>
</protein>
<dbReference type="InterPro" id="IPR014710">
    <property type="entry name" value="RmlC-like_jellyroll"/>
</dbReference>
<reference evidence="2" key="1">
    <citation type="submission" date="2019-05" db="EMBL/GenBank/DDBJ databases">
        <title>Methanoculleus sp. FWC-SCC1, a methanogenic archaeon isolated from deep marine cold seep.</title>
        <authorList>
            <person name="Chen Y.-W."/>
            <person name="Chen S.-C."/>
            <person name="Teng N.-H."/>
            <person name="Lai M.-C."/>
        </authorList>
    </citation>
    <scope>NUCLEOTIDE SEQUENCE</scope>
    <source>
        <strain evidence="2">FWC-SCC1</strain>
    </source>
</reference>
<name>A0ABT8M8K2_9EURY</name>
<dbReference type="CDD" id="cd02223">
    <property type="entry name" value="cupin_Bh2720-like"/>
    <property type="match status" value="1"/>
</dbReference>